<dbReference type="InterPro" id="IPR000688">
    <property type="entry name" value="HypA/HybF"/>
</dbReference>
<organism evidence="6 7">
    <name type="scientific">Sulfurospirillum tamanense</name>
    <dbReference type="NCBI Taxonomy" id="2813362"/>
    <lineage>
        <taxon>Bacteria</taxon>
        <taxon>Pseudomonadati</taxon>
        <taxon>Campylobacterota</taxon>
        <taxon>Epsilonproteobacteria</taxon>
        <taxon>Campylobacterales</taxon>
        <taxon>Sulfurospirillaceae</taxon>
        <taxon>Sulfurospirillum</taxon>
    </lineage>
</organism>
<evidence type="ECO:0000313" key="6">
    <source>
        <dbReference type="EMBL" id="MBN2964151.1"/>
    </source>
</evidence>
<reference evidence="6" key="2">
    <citation type="submission" date="2021-02" db="EMBL/GenBank/DDBJ databases">
        <authorList>
            <person name="Merkel A.Y."/>
        </authorList>
    </citation>
    <scope>NUCLEOTIDE SEQUENCE</scope>
    <source>
        <strain evidence="6">T05b</strain>
    </source>
</reference>
<accession>A0ABS2WR60</accession>
<dbReference type="EMBL" id="JAFHKK010000008">
    <property type="protein sequence ID" value="MBN2964151.1"/>
    <property type="molecule type" value="Genomic_DNA"/>
</dbReference>
<name>A0ABS2WR60_9BACT</name>
<evidence type="ECO:0000256" key="1">
    <source>
        <dbReference type="ARBA" id="ARBA00010748"/>
    </source>
</evidence>
<evidence type="ECO:0000313" key="7">
    <source>
        <dbReference type="Proteomes" id="UP000703590"/>
    </source>
</evidence>
<keyword evidence="3 5" id="KW-0479">Metal-binding</keyword>
<comment type="similarity">
    <text evidence="1 5">Belongs to the HypA/HybF family.</text>
</comment>
<feature type="binding site" evidence="5">
    <location>
        <position position="92"/>
    </location>
    <ligand>
        <name>Zn(2+)</name>
        <dbReference type="ChEBI" id="CHEBI:29105"/>
    </ligand>
</feature>
<dbReference type="InterPro" id="IPR020538">
    <property type="entry name" value="Hydgase_Ni_incorp_HypA/HybF_CS"/>
</dbReference>
<comment type="function">
    <text evidence="5">Involved in the maturation of [NiFe] hydrogenases. Required for nickel insertion into the metal center of the hydrogenase.</text>
</comment>
<feature type="binding site" evidence="5">
    <location>
        <position position="73"/>
    </location>
    <ligand>
        <name>Zn(2+)</name>
        <dbReference type="ChEBI" id="CHEBI:29105"/>
    </ligand>
</feature>
<dbReference type="RefSeq" id="WP_205458701.1">
    <property type="nucleotide sequence ID" value="NZ_JAFHKK010000008.1"/>
</dbReference>
<sequence length="113" mass="12823">MHEFSIVNALLDLCEKNAKENSASQVLKVEIKIGKLSGIEPHLLKTAFDTFKEGTLCENAELLMHLQDLVLYCSTCKSESVLEKNEFYCPKCNSVEVSVLDGEEMYLMRLEME</sequence>
<keyword evidence="4 5" id="KW-0862">Zinc</keyword>
<evidence type="ECO:0000256" key="3">
    <source>
        <dbReference type="ARBA" id="ARBA00022723"/>
    </source>
</evidence>
<evidence type="ECO:0000256" key="4">
    <source>
        <dbReference type="ARBA" id="ARBA00022833"/>
    </source>
</evidence>
<protein>
    <recommendedName>
        <fullName evidence="5">Hydrogenase maturation factor HypA</fullName>
    </recommendedName>
</protein>
<dbReference type="Pfam" id="PF01155">
    <property type="entry name" value="HypA"/>
    <property type="match status" value="1"/>
</dbReference>
<keyword evidence="7" id="KW-1185">Reference proteome</keyword>
<dbReference type="PROSITE" id="PS01249">
    <property type="entry name" value="HYPA"/>
    <property type="match status" value="1"/>
</dbReference>
<dbReference type="PIRSF" id="PIRSF004761">
    <property type="entry name" value="Hydrgn_mat_HypA"/>
    <property type="match status" value="1"/>
</dbReference>
<dbReference type="PANTHER" id="PTHR34535:SF3">
    <property type="entry name" value="HYDROGENASE MATURATION FACTOR HYPA"/>
    <property type="match status" value="1"/>
</dbReference>
<proteinExistence type="inferred from homology"/>
<feature type="binding site" evidence="5">
    <location>
        <position position="2"/>
    </location>
    <ligand>
        <name>Ni(2+)</name>
        <dbReference type="ChEBI" id="CHEBI:49786"/>
    </ligand>
</feature>
<reference evidence="6" key="1">
    <citation type="submission" date="2021-02" db="EMBL/GenBank/DDBJ databases">
        <title>Sulfurospirillum tamanensis sp. nov.</title>
        <authorList>
            <person name="Frolova A."/>
            <person name="Merkel A."/>
            <person name="Slobodkin A."/>
        </authorList>
    </citation>
    <scope>NUCLEOTIDE SEQUENCE</scope>
    <source>
        <strain evidence="6">T05b</strain>
    </source>
</reference>
<gene>
    <name evidence="5 6" type="primary">hypA</name>
    <name evidence="6" type="ORF">JWV37_05120</name>
</gene>
<evidence type="ECO:0000256" key="2">
    <source>
        <dbReference type="ARBA" id="ARBA00022596"/>
    </source>
</evidence>
<keyword evidence="2 5" id="KW-0533">Nickel</keyword>
<feature type="binding site" evidence="5">
    <location>
        <position position="89"/>
    </location>
    <ligand>
        <name>Zn(2+)</name>
        <dbReference type="ChEBI" id="CHEBI:29105"/>
    </ligand>
</feature>
<dbReference type="NCBIfam" id="TIGR00100">
    <property type="entry name" value="hypA"/>
    <property type="match status" value="1"/>
</dbReference>
<dbReference type="PANTHER" id="PTHR34535">
    <property type="entry name" value="HYDROGENASE MATURATION FACTOR HYPA"/>
    <property type="match status" value="1"/>
</dbReference>
<dbReference type="Gene3D" id="3.30.2320.80">
    <property type="match status" value="1"/>
</dbReference>
<dbReference type="Proteomes" id="UP000703590">
    <property type="component" value="Unassembled WGS sequence"/>
</dbReference>
<comment type="caution">
    <text evidence="6">The sequence shown here is derived from an EMBL/GenBank/DDBJ whole genome shotgun (WGS) entry which is preliminary data.</text>
</comment>
<evidence type="ECO:0000256" key="5">
    <source>
        <dbReference type="HAMAP-Rule" id="MF_00213"/>
    </source>
</evidence>
<feature type="binding site" evidence="5">
    <location>
        <position position="76"/>
    </location>
    <ligand>
        <name>Zn(2+)</name>
        <dbReference type="ChEBI" id="CHEBI:29105"/>
    </ligand>
</feature>
<dbReference type="HAMAP" id="MF_00213">
    <property type="entry name" value="HypA_HybF"/>
    <property type="match status" value="1"/>
</dbReference>